<evidence type="ECO:0000256" key="6">
    <source>
        <dbReference type="ARBA" id="ARBA00022679"/>
    </source>
</evidence>
<dbReference type="PATRIC" id="fig|159743.3.peg.2580"/>
<evidence type="ECO:0000256" key="14">
    <source>
        <dbReference type="SAM" id="MobiDB-lite"/>
    </source>
</evidence>
<comment type="caution">
    <text evidence="18">The sequence shown here is derived from an EMBL/GenBank/DDBJ whole genome shotgun (WGS) entry which is preliminary data.</text>
</comment>
<comment type="catalytic activity">
    <reaction evidence="1">
        <text>ATP + protein L-histidine = ADP + protein N-phospho-L-histidine.</text>
        <dbReference type="EC" id="2.7.13.3"/>
    </reaction>
</comment>
<evidence type="ECO:0000256" key="4">
    <source>
        <dbReference type="ARBA" id="ARBA00022475"/>
    </source>
</evidence>
<evidence type="ECO:0000259" key="16">
    <source>
        <dbReference type="PROSITE" id="PS50109"/>
    </source>
</evidence>
<dbReference type="Proteomes" id="UP000032534">
    <property type="component" value="Unassembled WGS sequence"/>
</dbReference>
<dbReference type="PROSITE" id="PS50885">
    <property type="entry name" value="HAMP"/>
    <property type="match status" value="1"/>
</dbReference>
<gene>
    <name evidence="18" type="ORF">QD47_11560</name>
</gene>
<dbReference type="PROSITE" id="PS50109">
    <property type="entry name" value="HIS_KIN"/>
    <property type="match status" value="1"/>
</dbReference>
<keyword evidence="8" id="KW-0547">Nucleotide-binding</keyword>
<organism evidence="18 19">
    <name type="scientific">Paenibacillus terrae</name>
    <dbReference type="NCBI Taxonomy" id="159743"/>
    <lineage>
        <taxon>Bacteria</taxon>
        <taxon>Bacillati</taxon>
        <taxon>Bacillota</taxon>
        <taxon>Bacilli</taxon>
        <taxon>Bacillales</taxon>
        <taxon>Paenibacillaceae</taxon>
        <taxon>Paenibacillus</taxon>
    </lineage>
</organism>
<dbReference type="EMBL" id="JTHP01000019">
    <property type="protein sequence ID" value="KJD45476.1"/>
    <property type="molecule type" value="Genomic_DNA"/>
</dbReference>
<dbReference type="SMART" id="SM00304">
    <property type="entry name" value="HAMP"/>
    <property type="match status" value="1"/>
</dbReference>
<dbReference type="CDD" id="cd06225">
    <property type="entry name" value="HAMP"/>
    <property type="match status" value="1"/>
</dbReference>
<dbReference type="InterPro" id="IPR036097">
    <property type="entry name" value="HisK_dim/P_sf"/>
</dbReference>
<dbReference type="Gene3D" id="3.30.565.10">
    <property type="entry name" value="Histidine kinase-like ATPase, C-terminal domain"/>
    <property type="match status" value="1"/>
</dbReference>
<dbReference type="Pfam" id="PF00672">
    <property type="entry name" value="HAMP"/>
    <property type="match status" value="1"/>
</dbReference>
<dbReference type="CDD" id="cd00082">
    <property type="entry name" value="HisKA"/>
    <property type="match status" value="1"/>
</dbReference>
<feature type="compositionally biased region" description="Basic residues" evidence="14">
    <location>
        <begin position="1"/>
        <end position="15"/>
    </location>
</feature>
<keyword evidence="7 15" id="KW-0812">Transmembrane</keyword>
<dbReference type="Pfam" id="PF02518">
    <property type="entry name" value="HATPase_c"/>
    <property type="match status" value="1"/>
</dbReference>
<dbReference type="SUPFAM" id="SSF55874">
    <property type="entry name" value="ATPase domain of HSP90 chaperone/DNA topoisomerase II/histidine kinase"/>
    <property type="match status" value="1"/>
</dbReference>
<evidence type="ECO:0000256" key="3">
    <source>
        <dbReference type="ARBA" id="ARBA00012438"/>
    </source>
</evidence>
<dbReference type="SMART" id="SM00388">
    <property type="entry name" value="HisKA"/>
    <property type="match status" value="1"/>
</dbReference>
<evidence type="ECO:0000259" key="17">
    <source>
        <dbReference type="PROSITE" id="PS50885"/>
    </source>
</evidence>
<dbReference type="InterPro" id="IPR050398">
    <property type="entry name" value="HssS/ArlS-like"/>
</dbReference>
<feature type="region of interest" description="Disordered" evidence="14">
    <location>
        <begin position="1"/>
        <end position="20"/>
    </location>
</feature>
<dbReference type="SUPFAM" id="SSF47384">
    <property type="entry name" value="Homodimeric domain of signal transducing histidine kinase"/>
    <property type="match status" value="1"/>
</dbReference>
<dbReference type="InterPro" id="IPR003661">
    <property type="entry name" value="HisK_dim/P_dom"/>
</dbReference>
<evidence type="ECO:0000256" key="13">
    <source>
        <dbReference type="ARBA" id="ARBA00023136"/>
    </source>
</evidence>
<evidence type="ECO:0000256" key="10">
    <source>
        <dbReference type="ARBA" id="ARBA00022840"/>
    </source>
</evidence>
<keyword evidence="12" id="KW-0902">Two-component regulatory system</keyword>
<keyword evidence="9 18" id="KW-0418">Kinase</keyword>
<feature type="transmembrane region" description="Helical" evidence="15">
    <location>
        <begin position="190"/>
        <end position="212"/>
    </location>
</feature>
<keyword evidence="10" id="KW-0067">ATP-binding</keyword>
<evidence type="ECO:0000256" key="8">
    <source>
        <dbReference type="ARBA" id="ARBA00022741"/>
    </source>
</evidence>
<feature type="domain" description="Histidine kinase" evidence="16">
    <location>
        <begin position="280"/>
        <end position="476"/>
    </location>
</feature>
<comment type="subcellular location">
    <subcellularLocation>
        <location evidence="2">Cell membrane</location>
        <topology evidence="2">Multi-pass membrane protein</topology>
    </subcellularLocation>
</comment>
<dbReference type="GO" id="GO:0005524">
    <property type="term" value="F:ATP binding"/>
    <property type="evidence" value="ECO:0007669"/>
    <property type="project" value="UniProtKB-KW"/>
</dbReference>
<dbReference type="InterPro" id="IPR036890">
    <property type="entry name" value="HATPase_C_sf"/>
</dbReference>
<dbReference type="PANTHER" id="PTHR45528">
    <property type="entry name" value="SENSOR HISTIDINE KINASE CPXA"/>
    <property type="match status" value="1"/>
</dbReference>
<evidence type="ECO:0000313" key="18">
    <source>
        <dbReference type="EMBL" id="KJD45476.1"/>
    </source>
</evidence>
<dbReference type="GO" id="GO:0005886">
    <property type="term" value="C:plasma membrane"/>
    <property type="evidence" value="ECO:0007669"/>
    <property type="project" value="UniProtKB-SubCell"/>
</dbReference>
<dbReference type="InterPro" id="IPR003594">
    <property type="entry name" value="HATPase_dom"/>
</dbReference>
<dbReference type="OrthoDB" id="14660at2"/>
<keyword evidence="5" id="KW-0597">Phosphoprotein</keyword>
<reference evidence="18 19" key="1">
    <citation type="submission" date="2014-11" db="EMBL/GenBank/DDBJ databases">
        <title>Draft Genome Sequences of Paenibacillus polymyxa NRRL B-30509 and Paenibacillus terrae NRRL B-30644, Strains from a Poultry Environment that Produce Tridecaptin A and Paenicidins.</title>
        <authorList>
            <person name="van Belkum M.J."/>
            <person name="Lohans C.T."/>
            <person name="Vederas J.C."/>
        </authorList>
    </citation>
    <scope>NUCLEOTIDE SEQUENCE [LARGE SCALE GENOMIC DNA]</scope>
    <source>
        <strain evidence="18 19">NRRL B-30644</strain>
    </source>
</reference>
<evidence type="ECO:0000256" key="1">
    <source>
        <dbReference type="ARBA" id="ARBA00000085"/>
    </source>
</evidence>
<dbReference type="SMART" id="SM00387">
    <property type="entry name" value="HATPase_c"/>
    <property type="match status" value="1"/>
</dbReference>
<keyword evidence="13 15" id="KW-0472">Membrane</keyword>
<evidence type="ECO:0000313" key="19">
    <source>
        <dbReference type="Proteomes" id="UP000032534"/>
    </source>
</evidence>
<evidence type="ECO:0000256" key="7">
    <source>
        <dbReference type="ARBA" id="ARBA00022692"/>
    </source>
</evidence>
<dbReference type="Gene3D" id="1.10.287.130">
    <property type="match status" value="1"/>
</dbReference>
<dbReference type="Pfam" id="PF00512">
    <property type="entry name" value="HisKA"/>
    <property type="match status" value="1"/>
</dbReference>
<evidence type="ECO:0000256" key="15">
    <source>
        <dbReference type="SAM" id="Phobius"/>
    </source>
</evidence>
<evidence type="ECO:0000256" key="2">
    <source>
        <dbReference type="ARBA" id="ARBA00004651"/>
    </source>
</evidence>
<keyword evidence="19" id="KW-1185">Reference proteome</keyword>
<keyword evidence="4" id="KW-1003">Cell membrane</keyword>
<evidence type="ECO:0000256" key="9">
    <source>
        <dbReference type="ARBA" id="ARBA00022777"/>
    </source>
</evidence>
<feature type="domain" description="HAMP" evidence="17">
    <location>
        <begin position="213"/>
        <end position="265"/>
    </location>
</feature>
<dbReference type="AlphaFoldDB" id="A0A0D7X266"/>
<dbReference type="InterPro" id="IPR005467">
    <property type="entry name" value="His_kinase_dom"/>
</dbReference>
<keyword evidence="11 15" id="KW-1133">Transmembrane helix</keyword>
<feature type="transmembrane region" description="Helical" evidence="15">
    <location>
        <begin position="31"/>
        <end position="60"/>
    </location>
</feature>
<keyword evidence="6" id="KW-0808">Transferase</keyword>
<evidence type="ECO:0000256" key="5">
    <source>
        <dbReference type="ARBA" id="ARBA00022553"/>
    </source>
</evidence>
<dbReference type="GO" id="GO:0000155">
    <property type="term" value="F:phosphorelay sensor kinase activity"/>
    <property type="evidence" value="ECO:0007669"/>
    <property type="project" value="InterPro"/>
</dbReference>
<evidence type="ECO:0000256" key="12">
    <source>
        <dbReference type="ARBA" id="ARBA00023012"/>
    </source>
</evidence>
<name>A0A0D7X266_9BACL</name>
<dbReference type="EC" id="2.7.13.3" evidence="3"/>
<dbReference type="SUPFAM" id="SSF158472">
    <property type="entry name" value="HAMP domain-like"/>
    <property type="match status" value="1"/>
</dbReference>
<accession>A0A0D7X266</accession>
<evidence type="ECO:0000256" key="11">
    <source>
        <dbReference type="ARBA" id="ARBA00022989"/>
    </source>
</evidence>
<dbReference type="Gene3D" id="6.10.340.10">
    <property type="match status" value="1"/>
</dbReference>
<dbReference type="PANTHER" id="PTHR45528:SF9">
    <property type="entry name" value="SENSOR HISTIDINE KINASE YBDK"/>
    <property type="match status" value="1"/>
</dbReference>
<proteinExistence type="predicted"/>
<sequence length="476" mass="53841">MSRTRKSWARLRRSSRPGQGGRFRSSLLFRYLIIIVVAMMLLPIMLPATLIVSSVLSAWVTDMKPANPHYLSSSRTEDSWHREAVALKGATPEQISTRLKKIQGNTFPDSQIFWVDAAGKTRLELPAQPDVPKQWDATQAVVFMKQAMNSDLFTVVSFIGGGQKNADQGYMVLKVPRSFFDQSRTDNSLALYYLFFILLILAAFIFVSLLFFGGIRRRLVRLQAAMSQRGEDGLPIFVSTGRPDEIGKLEEAFNQMVEQLAESRGRERQEEELRKRLVADLSHDIRTPLTVVRSHLYSLDDENLSNRGRQSITLMENKLKDLGSLIDNLLAYNLLSSGKYTLNNEPRDILRLVRECAASWYPVWEKEDLEVDIDLPEHSIVWKVDEQGFRRLLDNLFQNVVRHAASGRYIGIHVEELNGKEALVIVDKGPGMEQRSSGQGAGIGLAITELLAREMNLERDIVSSSAGTQIRFLNKT</sequence>
<dbReference type="RefSeq" id="WP_044646272.1">
    <property type="nucleotide sequence ID" value="NZ_JTHP01000019.1"/>
</dbReference>
<protein>
    <recommendedName>
        <fullName evidence="3">histidine kinase</fullName>
        <ecNumber evidence="3">2.7.13.3</ecNumber>
    </recommendedName>
</protein>
<dbReference type="InterPro" id="IPR003660">
    <property type="entry name" value="HAMP_dom"/>
</dbReference>